<protein>
    <submittedName>
        <fullName evidence="1">Uncharacterized protein</fullName>
    </submittedName>
</protein>
<comment type="caution">
    <text evidence="1">The sequence shown here is derived from an EMBL/GenBank/DDBJ whole genome shotgun (WGS) entry which is preliminary data.</text>
</comment>
<name>A0ACC2XIH5_9TREE</name>
<dbReference type="Proteomes" id="UP001234202">
    <property type="component" value="Unassembled WGS sequence"/>
</dbReference>
<evidence type="ECO:0000313" key="1">
    <source>
        <dbReference type="EMBL" id="KAJ9123788.1"/>
    </source>
</evidence>
<reference evidence="1" key="1">
    <citation type="submission" date="2023-04" db="EMBL/GenBank/DDBJ databases">
        <title>Draft Genome sequencing of Naganishia species isolated from polar environments using Oxford Nanopore Technology.</title>
        <authorList>
            <person name="Leo P."/>
            <person name="Venkateswaran K."/>
        </authorList>
    </citation>
    <scope>NUCLEOTIDE SEQUENCE</scope>
    <source>
        <strain evidence="1">DBVPG 5303</strain>
    </source>
</reference>
<organism evidence="1 2">
    <name type="scientific">Naganishia onofrii</name>
    <dbReference type="NCBI Taxonomy" id="1851511"/>
    <lineage>
        <taxon>Eukaryota</taxon>
        <taxon>Fungi</taxon>
        <taxon>Dikarya</taxon>
        <taxon>Basidiomycota</taxon>
        <taxon>Agaricomycotina</taxon>
        <taxon>Tremellomycetes</taxon>
        <taxon>Filobasidiales</taxon>
        <taxon>Filobasidiaceae</taxon>
        <taxon>Naganishia</taxon>
    </lineage>
</organism>
<gene>
    <name evidence="1" type="ORF">QFC24_003562</name>
</gene>
<keyword evidence="2" id="KW-1185">Reference proteome</keyword>
<dbReference type="EMBL" id="JASBWV010000011">
    <property type="protein sequence ID" value="KAJ9123788.1"/>
    <property type="molecule type" value="Genomic_DNA"/>
</dbReference>
<proteinExistence type="predicted"/>
<accession>A0ACC2XIH5</accession>
<evidence type="ECO:0000313" key="2">
    <source>
        <dbReference type="Proteomes" id="UP001234202"/>
    </source>
</evidence>
<sequence>MSSKRKWDDEANPAPAPAISSDAAAQAAAIAARIAATMSGGLGASPSGGAAGITPKDDKKDPYDGAFTYDIDINDLRNRYLITKGATQHQISTETGASVTTKGVWLPDRSKAGPTDQPLYIHISAPSQAVLDTAVKRVNEVISQELGPLVEDRSQWAKNRERFGLKDGAPGAPEGRERRKWPEEKIPIGLESMRNFNVRAKVVGPGGMFVKYIQSETGTRVQIKGVGSGFYETETGMESTDPMHINIAGPDESQVEKAKELANDLLDVVRQEYEKARQASMGGGMGMSGYSGYQGQGGQGYGMQGMQAGAQGAYAGYYAQGYGGAAATPAGSDAAGQQPPLPGATPDGSAAAAGATPANGAAADPNDPAAQYEAYRAYWAAYGYDVNDPAFQAWQATQQAAGTGGDASSAPQQPAAPAA</sequence>